<dbReference type="InterPro" id="IPR036388">
    <property type="entry name" value="WH-like_DNA-bd_sf"/>
</dbReference>
<dbReference type="AlphaFoldDB" id="A0A6L6N6T3"/>
<dbReference type="InterPro" id="IPR001789">
    <property type="entry name" value="Sig_transdc_resp-reg_receiver"/>
</dbReference>
<reference evidence="2 3" key="1">
    <citation type="journal article" date="2019" name="Nat. Med.">
        <title>A library of human gut bacterial isolates paired with longitudinal multiomics data enables mechanistic microbiome research.</title>
        <authorList>
            <person name="Poyet M."/>
            <person name="Groussin M."/>
            <person name="Gibbons S.M."/>
            <person name="Avila-Pacheco J."/>
            <person name="Jiang X."/>
            <person name="Kearney S.M."/>
            <person name="Perrotta A.R."/>
            <person name="Berdy B."/>
            <person name="Zhao S."/>
            <person name="Lieberman T.D."/>
            <person name="Swanson P.K."/>
            <person name="Smith M."/>
            <person name="Roesemann S."/>
            <person name="Alexander J.E."/>
            <person name="Rich S.A."/>
            <person name="Livny J."/>
            <person name="Vlamakis H."/>
            <person name="Clish C."/>
            <person name="Bullock K."/>
            <person name="Deik A."/>
            <person name="Scott J."/>
            <person name="Pierce K.A."/>
            <person name="Xavier R.J."/>
            <person name="Alm E.J."/>
        </authorList>
    </citation>
    <scope>NUCLEOTIDE SEQUENCE [LARGE SCALE GENOMIC DNA]</scope>
    <source>
        <strain evidence="2 3">BIOML-A2</strain>
    </source>
</reference>
<dbReference type="Pfam" id="PF00196">
    <property type="entry name" value="GerE"/>
    <property type="match status" value="1"/>
</dbReference>
<dbReference type="PANTHER" id="PTHR43214">
    <property type="entry name" value="TWO-COMPONENT RESPONSE REGULATOR"/>
    <property type="match status" value="1"/>
</dbReference>
<gene>
    <name evidence="2" type="ORF">GMD42_08910</name>
</gene>
<dbReference type="PANTHER" id="PTHR43214:SF44">
    <property type="entry name" value="TWO-COMPONENT RESPONSE REGULATOR"/>
    <property type="match status" value="1"/>
</dbReference>
<dbReference type="SMART" id="SM00448">
    <property type="entry name" value="REC"/>
    <property type="match status" value="1"/>
</dbReference>
<dbReference type="GO" id="GO:0003677">
    <property type="term" value="F:DNA binding"/>
    <property type="evidence" value="ECO:0007669"/>
    <property type="project" value="UniProtKB-KW"/>
</dbReference>
<dbReference type="SUPFAM" id="SSF52172">
    <property type="entry name" value="CheY-like"/>
    <property type="match status" value="1"/>
</dbReference>
<dbReference type="InterPro" id="IPR039420">
    <property type="entry name" value="WalR-like"/>
</dbReference>
<keyword evidence="1" id="KW-0238">DNA-binding</keyword>
<dbReference type="InterPro" id="IPR000792">
    <property type="entry name" value="Tscrpt_reg_LuxR_C"/>
</dbReference>
<dbReference type="RefSeq" id="WP_118631721.1">
    <property type="nucleotide sequence ID" value="NZ_CALXOM010000010.1"/>
</dbReference>
<dbReference type="GO" id="GO:0006355">
    <property type="term" value="P:regulation of DNA-templated transcription"/>
    <property type="evidence" value="ECO:0007669"/>
    <property type="project" value="InterPro"/>
</dbReference>
<comment type="caution">
    <text evidence="2">The sequence shown here is derived from an EMBL/GenBank/DDBJ whole genome shotgun (WGS) entry which is preliminary data.</text>
</comment>
<dbReference type="PROSITE" id="PS50043">
    <property type="entry name" value="HTH_LUXR_2"/>
    <property type="match status" value="1"/>
</dbReference>
<dbReference type="Proteomes" id="UP000462362">
    <property type="component" value="Unassembled WGS sequence"/>
</dbReference>
<dbReference type="PROSITE" id="PS50110">
    <property type="entry name" value="RESPONSE_REGULATORY"/>
    <property type="match status" value="1"/>
</dbReference>
<evidence type="ECO:0000313" key="2">
    <source>
        <dbReference type="EMBL" id="MTU43735.1"/>
    </source>
</evidence>
<proteinExistence type="predicted"/>
<dbReference type="CDD" id="cd06170">
    <property type="entry name" value="LuxR_C_like"/>
    <property type="match status" value="1"/>
</dbReference>
<dbReference type="PROSITE" id="PS00622">
    <property type="entry name" value="HTH_LUXR_1"/>
    <property type="match status" value="1"/>
</dbReference>
<dbReference type="InterPro" id="IPR011006">
    <property type="entry name" value="CheY-like_superfamily"/>
</dbReference>
<protein>
    <submittedName>
        <fullName evidence="2">Response regulator</fullName>
    </submittedName>
</protein>
<dbReference type="GO" id="GO:0000160">
    <property type="term" value="P:phosphorelay signal transduction system"/>
    <property type="evidence" value="ECO:0007669"/>
    <property type="project" value="InterPro"/>
</dbReference>
<dbReference type="Pfam" id="PF00072">
    <property type="entry name" value="Response_reg"/>
    <property type="match status" value="1"/>
</dbReference>
<evidence type="ECO:0000256" key="1">
    <source>
        <dbReference type="ARBA" id="ARBA00023125"/>
    </source>
</evidence>
<name>A0A6L6N6T3_9BURK</name>
<dbReference type="PRINTS" id="PR00038">
    <property type="entry name" value="HTHLUXR"/>
</dbReference>
<evidence type="ECO:0000313" key="3">
    <source>
        <dbReference type="Proteomes" id="UP000462362"/>
    </source>
</evidence>
<organism evidence="2 3">
    <name type="scientific">Parasutterella excrementihominis</name>
    <dbReference type="NCBI Taxonomy" id="487175"/>
    <lineage>
        <taxon>Bacteria</taxon>
        <taxon>Pseudomonadati</taxon>
        <taxon>Pseudomonadota</taxon>
        <taxon>Betaproteobacteria</taxon>
        <taxon>Burkholderiales</taxon>
        <taxon>Sutterellaceae</taxon>
        <taxon>Parasutterella</taxon>
    </lineage>
</organism>
<accession>A0A6L6N6T3</accession>
<dbReference type="Gene3D" id="1.10.10.10">
    <property type="entry name" value="Winged helix-like DNA-binding domain superfamily/Winged helix DNA-binding domain"/>
    <property type="match status" value="1"/>
</dbReference>
<sequence>MSEFLDTPELQDKVIVRLVDDDKDFLRSMKLMLEMMGWKVRDFSLAQDFLQEENFKVPGCIVLDMRMPGMTGLELQRQLINDKEKALPIIFLTGHGDVESAVHTLKRGAFDFLQKPVNPLKFNKTIEEACRLSLDNFGASLEDREVIKAFKSLTPREKEIFELAAGGKSNKEIASDLDIAVATVKMHRANAFEKMSVHSSIEALHKLNAVKDKDR</sequence>
<dbReference type="Gene3D" id="3.40.50.2300">
    <property type="match status" value="1"/>
</dbReference>
<dbReference type="EMBL" id="WNCL01000027">
    <property type="protein sequence ID" value="MTU43735.1"/>
    <property type="molecule type" value="Genomic_DNA"/>
</dbReference>
<dbReference type="SMART" id="SM00421">
    <property type="entry name" value="HTH_LUXR"/>
    <property type="match status" value="1"/>
</dbReference>